<protein>
    <recommendedName>
        <fullName evidence="5">TIGR03118 family protein</fullName>
    </recommendedName>
</protein>
<reference evidence="3 4" key="1">
    <citation type="submission" date="2016-11" db="EMBL/GenBank/DDBJ databases">
        <authorList>
            <person name="Jaros S."/>
            <person name="Januszkiewicz K."/>
            <person name="Wedrychowicz H."/>
        </authorList>
    </citation>
    <scope>NUCLEOTIDE SEQUENCE [LARGE SCALE GENOMIC DNA]</scope>
    <source>
        <strain evidence="3 4">GAS138</strain>
    </source>
</reference>
<evidence type="ECO:0008006" key="5">
    <source>
        <dbReference type="Google" id="ProtNLM"/>
    </source>
</evidence>
<name>A0A1M5KDK7_9BRAD</name>
<sequence>MNVARSNVFNRLPIFQSSLAVTLFVSGVLGATGAVAEDNGVEFKPGNLLVSRSVYDNNPANVVVGMPLPPNCVAPNCVTATTDGSYPNIWNNESVDASFGITAKIVLDQLKPSGELVNSLEVPNSSDRGVPPTKDQVVTSFSSKSEIALNLSTDGRVVTFMGYLAPVNALDVSNSNTPAVVDPTNPVPGTDYRVVAAVDQHGRFSFTKTNAYSGNNGRAAILNDKDGANVIYTAGNAGNGGNPQPNGIIVGAGAQILTAEHKALVAQDPGLPTPVGSFSISQLALKADKVGKDTNFRGLTIFNKVVYTTKGSGSNGINTVYFIDTTGFDTTGKPLACPNGVGLPGATASLPSAPIFYDATKLQTNGVTPYNMCILKGFPTTLAKTSTSFPFGVWFADAKTLYVTDEGDGTTTFDPVSGKYTAAAAQTAAGLQKWVFDSSLGTWKLAYVLQAGLDLGVPYKVKGYPTGQNPKTGLPWSPASDGLRNIMGRVNRDGTATIWAITSTVSGNTDTGADPNQLVMITDNLAATSLSAGERFTAIQTARFGEVLRGVSFTPGTDLDHLADDHDRHDDDRQQHADAH</sequence>
<dbReference type="Proteomes" id="UP000189796">
    <property type="component" value="Chromosome I"/>
</dbReference>
<gene>
    <name evidence="3" type="ORF">SAMN05443248_1787</name>
</gene>
<feature type="region of interest" description="Disordered" evidence="1">
    <location>
        <begin position="559"/>
        <end position="580"/>
    </location>
</feature>
<feature type="signal peptide" evidence="2">
    <location>
        <begin position="1"/>
        <end position="36"/>
    </location>
</feature>
<feature type="chain" id="PRO_5012364123" description="TIGR03118 family protein" evidence="2">
    <location>
        <begin position="37"/>
        <end position="580"/>
    </location>
</feature>
<accession>A0A1M5KDK7</accession>
<evidence type="ECO:0000313" key="4">
    <source>
        <dbReference type="Proteomes" id="UP000189796"/>
    </source>
</evidence>
<evidence type="ECO:0000256" key="1">
    <source>
        <dbReference type="SAM" id="MobiDB-lite"/>
    </source>
</evidence>
<keyword evidence="2" id="KW-0732">Signal</keyword>
<proteinExistence type="predicted"/>
<dbReference type="AlphaFoldDB" id="A0A1M5KDK7"/>
<organism evidence="3 4">
    <name type="scientific">Bradyrhizobium erythrophlei</name>
    <dbReference type="NCBI Taxonomy" id="1437360"/>
    <lineage>
        <taxon>Bacteria</taxon>
        <taxon>Pseudomonadati</taxon>
        <taxon>Pseudomonadota</taxon>
        <taxon>Alphaproteobacteria</taxon>
        <taxon>Hyphomicrobiales</taxon>
        <taxon>Nitrobacteraceae</taxon>
        <taxon>Bradyrhizobium</taxon>
    </lineage>
</organism>
<dbReference type="EMBL" id="LT670817">
    <property type="protein sequence ID" value="SHG50848.1"/>
    <property type="molecule type" value="Genomic_DNA"/>
</dbReference>
<evidence type="ECO:0000256" key="2">
    <source>
        <dbReference type="SAM" id="SignalP"/>
    </source>
</evidence>
<evidence type="ECO:0000313" key="3">
    <source>
        <dbReference type="EMBL" id="SHG50848.1"/>
    </source>
</evidence>